<gene>
    <name evidence="9" type="ORF">SMD27_10980</name>
</gene>
<reference evidence="9 10" key="1">
    <citation type="journal article" date="2016" name="Antonie Van Leeuwenhoek">
        <title>Dongia soli sp. nov., isolated from soil from Dokdo, Korea.</title>
        <authorList>
            <person name="Kim D.U."/>
            <person name="Lee H."/>
            <person name="Kim H."/>
            <person name="Kim S.G."/>
            <person name="Ka J.O."/>
        </authorList>
    </citation>
    <scope>NUCLEOTIDE SEQUENCE [LARGE SCALE GENOMIC DNA]</scope>
    <source>
        <strain evidence="9 10">D78</strain>
    </source>
</reference>
<keyword evidence="4" id="KW-1003">Cell membrane</keyword>
<dbReference type="RefSeq" id="WP_320508407.1">
    <property type="nucleotide sequence ID" value="NZ_JAXCLW010000002.1"/>
</dbReference>
<evidence type="ECO:0000256" key="4">
    <source>
        <dbReference type="ARBA" id="ARBA00022475"/>
    </source>
</evidence>
<evidence type="ECO:0000256" key="5">
    <source>
        <dbReference type="ARBA" id="ARBA00022692"/>
    </source>
</evidence>
<keyword evidence="6 8" id="KW-1133">Transmembrane helix</keyword>
<comment type="similarity">
    <text evidence="2">Belongs to the AzlC family.</text>
</comment>
<dbReference type="PANTHER" id="PTHR34979:SF1">
    <property type="entry name" value="INNER MEMBRANE PROTEIN YGAZ"/>
    <property type="match status" value="1"/>
</dbReference>
<organism evidence="9 10">
    <name type="scientific">Dongia soli</name>
    <dbReference type="NCBI Taxonomy" id="600628"/>
    <lineage>
        <taxon>Bacteria</taxon>
        <taxon>Pseudomonadati</taxon>
        <taxon>Pseudomonadota</taxon>
        <taxon>Alphaproteobacteria</taxon>
        <taxon>Rhodospirillales</taxon>
        <taxon>Dongiaceae</taxon>
        <taxon>Dongia</taxon>
    </lineage>
</organism>
<evidence type="ECO:0000256" key="1">
    <source>
        <dbReference type="ARBA" id="ARBA00004651"/>
    </source>
</evidence>
<dbReference type="Proteomes" id="UP001279642">
    <property type="component" value="Unassembled WGS sequence"/>
</dbReference>
<keyword evidence="7 8" id="KW-0472">Membrane</keyword>
<feature type="transmembrane region" description="Helical" evidence="8">
    <location>
        <begin position="195"/>
        <end position="213"/>
    </location>
</feature>
<proteinExistence type="inferred from homology"/>
<evidence type="ECO:0000256" key="8">
    <source>
        <dbReference type="SAM" id="Phobius"/>
    </source>
</evidence>
<dbReference type="InterPro" id="IPR011606">
    <property type="entry name" value="Brnchd-chn_aa_trnsp_permease"/>
</dbReference>
<comment type="subcellular location">
    <subcellularLocation>
        <location evidence="1">Cell membrane</location>
        <topology evidence="1">Multi-pass membrane protein</topology>
    </subcellularLocation>
</comment>
<dbReference type="EMBL" id="JAXCLW010000002">
    <property type="protein sequence ID" value="MDY0883369.1"/>
    <property type="molecule type" value="Genomic_DNA"/>
</dbReference>
<evidence type="ECO:0000256" key="3">
    <source>
        <dbReference type="ARBA" id="ARBA00022448"/>
    </source>
</evidence>
<name>A0ABU5EBD7_9PROT</name>
<feature type="transmembrane region" description="Helical" evidence="8">
    <location>
        <begin position="170"/>
        <end position="188"/>
    </location>
</feature>
<evidence type="ECO:0000313" key="10">
    <source>
        <dbReference type="Proteomes" id="UP001279642"/>
    </source>
</evidence>
<evidence type="ECO:0000256" key="6">
    <source>
        <dbReference type="ARBA" id="ARBA00022989"/>
    </source>
</evidence>
<accession>A0ABU5EBD7</accession>
<keyword evidence="5 8" id="KW-0812">Transmembrane</keyword>
<keyword evidence="3" id="KW-0813">Transport</keyword>
<evidence type="ECO:0000256" key="7">
    <source>
        <dbReference type="ARBA" id="ARBA00023136"/>
    </source>
</evidence>
<dbReference type="PANTHER" id="PTHR34979">
    <property type="entry name" value="INNER MEMBRANE PROTEIN YGAZ"/>
    <property type="match status" value="1"/>
</dbReference>
<evidence type="ECO:0000313" key="9">
    <source>
        <dbReference type="EMBL" id="MDY0883369.1"/>
    </source>
</evidence>
<keyword evidence="10" id="KW-1185">Reference proteome</keyword>
<dbReference type="Pfam" id="PF03591">
    <property type="entry name" value="AzlC"/>
    <property type="match status" value="1"/>
</dbReference>
<feature type="transmembrane region" description="Helical" evidence="8">
    <location>
        <begin position="141"/>
        <end position="164"/>
    </location>
</feature>
<feature type="transmembrane region" description="Helical" evidence="8">
    <location>
        <begin position="219"/>
        <end position="235"/>
    </location>
</feature>
<sequence length="246" mass="27101">MTATRTALPAMSRRDEIWHGLRDTFPMMVGALPFGVIFGTLATAQGLSPMQVMSMSLFVFSGSAQFIAVGLVASSALWVIWAATFIINLRHLLYAANLVSHVRHLPQYWRFPLAAMLTDETFAVMELRYRQRGSAGQAHWYYLASCIGMWLNWNFWTLVGLVLGQGFPDLKSLGLEFAMVATFIGIVIPGLKTKPLWAAAITAGLIATLLHHLPYQSGLMLGALAGVGTGLILDLRRKQVKETAYE</sequence>
<comment type="caution">
    <text evidence="9">The sequence shown here is derived from an EMBL/GenBank/DDBJ whole genome shotgun (WGS) entry which is preliminary data.</text>
</comment>
<feature type="transmembrane region" description="Helical" evidence="8">
    <location>
        <begin position="56"/>
        <end position="89"/>
    </location>
</feature>
<feature type="transmembrane region" description="Helical" evidence="8">
    <location>
        <begin position="25"/>
        <end position="44"/>
    </location>
</feature>
<protein>
    <submittedName>
        <fullName evidence="9">AzlC family ABC transporter permease</fullName>
    </submittedName>
</protein>
<evidence type="ECO:0000256" key="2">
    <source>
        <dbReference type="ARBA" id="ARBA00010735"/>
    </source>
</evidence>